<dbReference type="Proteomes" id="UP000216052">
    <property type="component" value="Chromosome"/>
</dbReference>
<proteinExistence type="predicted"/>
<dbReference type="EMBL" id="CP155571">
    <property type="protein sequence ID" value="XFO73162.1"/>
    <property type="molecule type" value="Genomic_DNA"/>
</dbReference>
<evidence type="ECO:0000313" key="3">
    <source>
        <dbReference type="Proteomes" id="UP000216052"/>
    </source>
</evidence>
<dbReference type="CDD" id="cd00077">
    <property type="entry name" value="HDc"/>
    <property type="match status" value="1"/>
</dbReference>
<accession>A0ABZ3J463</accession>
<dbReference type="InterPro" id="IPR003607">
    <property type="entry name" value="HD/PDEase_dom"/>
</dbReference>
<dbReference type="PANTHER" id="PTHR43155:SF2">
    <property type="entry name" value="CYCLIC DI-GMP PHOSPHODIESTERASE PA4108"/>
    <property type="match status" value="1"/>
</dbReference>
<reference evidence="2" key="1">
    <citation type="submission" date="2024-05" db="EMBL/GenBank/DDBJ databases">
        <title>Isolation and characterization of Sporomusa carbonis sp. nov., a carboxydotrophic hydrogenogen in the genus of Sporomusa isolated from a charcoal burning pile.</title>
        <authorList>
            <person name="Boeer T."/>
            <person name="Rosenbaum F."/>
            <person name="Eysell L."/>
            <person name="Mueller V."/>
            <person name="Daniel R."/>
            <person name="Poehlein A."/>
        </authorList>
    </citation>
    <scope>NUCLEOTIDE SEQUENCE [LARGE SCALE GENOMIC DNA]</scope>
    <source>
        <strain evidence="2">DSM 3132</strain>
    </source>
</reference>
<keyword evidence="3" id="KW-1185">Reference proteome</keyword>
<protein>
    <recommendedName>
        <fullName evidence="1">HD-GYP domain-containing protein</fullName>
    </recommendedName>
</protein>
<sequence>MRSILIENLTPGMLLSAEVTTGEHEVKLLDRGTRLTSAYINKIKNWGISSLCVGNGKERIGKRAIEIKRTRVDFLKNYTETMNRVIEAFRYIQKFKEVPILELRELAEHKIILLAETIGAIDYLYEMQRHSEHTFQHSLNVAIITGVLGKWCNYQGKELKNLILAGLLHDIGKLAISLAILDKPGKLTCEEFEAIKRHSGEGYQLVQGLEQVPNSVKLGILQHHERLDGSGYPAGLHGDEIHHDAKIIAIADIYEAMTSDRVYRRRVTPFEALDTIANQMFSGLEPEICLTFLNNVRDSLIGSNVVLSTGQIAQIIAFNIRHKYGTKPIVCMHNGKMVDLQKDEIHIVEVN</sequence>
<dbReference type="SMART" id="SM00471">
    <property type="entry name" value="HDc"/>
    <property type="match status" value="1"/>
</dbReference>
<name>A0ABZ3J463_SPOA4</name>
<dbReference type="PANTHER" id="PTHR43155">
    <property type="entry name" value="CYCLIC DI-GMP PHOSPHODIESTERASE PA4108-RELATED"/>
    <property type="match status" value="1"/>
</dbReference>
<evidence type="ECO:0000313" key="2">
    <source>
        <dbReference type="EMBL" id="XFO73162.1"/>
    </source>
</evidence>
<gene>
    <name evidence="2" type="ORF">SPACI_032360</name>
</gene>
<evidence type="ECO:0000259" key="1">
    <source>
        <dbReference type="PROSITE" id="PS51832"/>
    </source>
</evidence>
<dbReference type="PROSITE" id="PS51832">
    <property type="entry name" value="HD_GYP"/>
    <property type="match status" value="1"/>
</dbReference>
<dbReference type="Gene3D" id="1.10.3210.10">
    <property type="entry name" value="Hypothetical protein af1432"/>
    <property type="match status" value="1"/>
</dbReference>
<dbReference type="RefSeq" id="WP_093793778.1">
    <property type="nucleotide sequence ID" value="NZ_CP155571.1"/>
</dbReference>
<dbReference type="Pfam" id="PF13487">
    <property type="entry name" value="HD_5"/>
    <property type="match status" value="1"/>
</dbReference>
<organism evidence="2 3">
    <name type="scientific">Sporomusa acidovorans (strain ATCC 49682 / DSM 3132 / Mol)</name>
    <dbReference type="NCBI Taxonomy" id="1123286"/>
    <lineage>
        <taxon>Bacteria</taxon>
        <taxon>Bacillati</taxon>
        <taxon>Bacillota</taxon>
        <taxon>Negativicutes</taxon>
        <taxon>Selenomonadales</taxon>
        <taxon>Sporomusaceae</taxon>
        <taxon>Sporomusa</taxon>
    </lineage>
</organism>
<dbReference type="SUPFAM" id="SSF109604">
    <property type="entry name" value="HD-domain/PDEase-like"/>
    <property type="match status" value="1"/>
</dbReference>
<feature type="domain" description="HD-GYP" evidence="1">
    <location>
        <begin position="112"/>
        <end position="308"/>
    </location>
</feature>
<dbReference type="InterPro" id="IPR037522">
    <property type="entry name" value="HD_GYP_dom"/>
</dbReference>